<feature type="transmembrane region" description="Helical" evidence="7">
    <location>
        <begin position="376"/>
        <end position="397"/>
    </location>
</feature>
<dbReference type="SUPFAM" id="SSF82866">
    <property type="entry name" value="Multidrug efflux transporter AcrB transmembrane domain"/>
    <property type="match status" value="2"/>
</dbReference>
<dbReference type="Gene3D" id="1.20.1640.10">
    <property type="entry name" value="Multidrug efflux transporter AcrB transmembrane domain"/>
    <property type="match status" value="2"/>
</dbReference>
<reference evidence="9 10" key="1">
    <citation type="submission" date="2019-02" db="EMBL/GenBank/DDBJ databases">
        <title>Deep-cultivation of Planctomycetes and their phenomic and genomic characterization uncovers novel biology.</title>
        <authorList>
            <person name="Wiegand S."/>
            <person name="Jogler M."/>
            <person name="Boedeker C."/>
            <person name="Pinto D."/>
            <person name="Vollmers J."/>
            <person name="Rivas-Marin E."/>
            <person name="Kohn T."/>
            <person name="Peeters S.H."/>
            <person name="Heuer A."/>
            <person name="Rast P."/>
            <person name="Oberbeckmann S."/>
            <person name="Bunk B."/>
            <person name="Jeske O."/>
            <person name="Meyerdierks A."/>
            <person name="Storesund J.E."/>
            <person name="Kallscheuer N."/>
            <person name="Luecker S."/>
            <person name="Lage O.M."/>
            <person name="Pohl T."/>
            <person name="Merkel B.J."/>
            <person name="Hornburger P."/>
            <person name="Mueller R.-W."/>
            <person name="Bruemmer F."/>
            <person name="Labrenz M."/>
            <person name="Spormann A.M."/>
            <person name="Op den Camp H."/>
            <person name="Overmann J."/>
            <person name="Amann R."/>
            <person name="Jetten M.S.M."/>
            <person name="Mascher T."/>
            <person name="Medema M.H."/>
            <person name="Devos D.P."/>
            <person name="Kaster A.-K."/>
            <person name="Ovreas L."/>
            <person name="Rohde M."/>
            <person name="Galperin M.Y."/>
            <person name="Jogler C."/>
        </authorList>
    </citation>
    <scope>NUCLEOTIDE SEQUENCE [LARGE SCALE GENOMIC DNA]</scope>
    <source>
        <strain evidence="9 10">EC9</strain>
    </source>
</reference>
<dbReference type="GO" id="GO:0005886">
    <property type="term" value="C:plasma membrane"/>
    <property type="evidence" value="ECO:0007669"/>
    <property type="project" value="UniProtKB-SubCell"/>
</dbReference>
<evidence type="ECO:0000256" key="6">
    <source>
        <dbReference type="ARBA" id="ARBA00023136"/>
    </source>
</evidence>
<keyword evidence="5 7" id="KW-1133">Transmembrane helix</keyword>
<sequence length="1008" mass="111793">MPPLLPHLSQRWSRFVIRHWRLVLLLWLAAVIVSRVAAPTWKQVAYDGDFEHLPPTTASVAGTKLLDAAFPTERPRSQFMILFARDGKKIGKRDQHVAMDLSRRLRHRLGCVYVRRALASGWSGKTAPVNDHVRELVDDAMDAFDRSIELDTLFYEYFEDSVSAGTDPWYEPRVAIAYWDRARLHDSLGKHDLAASDREIALALDPEIESATPIEDRDKSLDSMLDILSWDDERIGKRLSKRDLRLVVIRLENEFLATGNIELMESLDKLIDSVRAYSLPLAEPGLRIEIAGSAAIGGETLIAARDAIQYTEWFTVILIMIILAVVYRAPALVAVPLVSIGVAVICATGLVSALASAGQEPGMEWIGLKVFTTSKIFVVVILFGAGTDYCLFLIARLREEAGDLDWGQAVEQALSKVMGALLGSAFTTVVGLWMMWVGNFGKFHYVGPIIAICLLVGLAVCTTLTPALLYALGPRVFWPGKLERNEKQAVFWEFIALVVTQRPKWMLVAGIGLLAIPAVYGFRHEGDVSYDITTQLNAEARSRQGVETLSHSYSLGESNPIVLLLLHEQPIDPEVGRASLRDLVAAIYEVDGVRGIRYLEDPLGDNPPGKRKSVFAIESLVGWVLKQHRVSRRYFTSDEASYANRLIRLDVMVDEEPFGEAAAEALERVVDRVEDLRNQFLLVLTPEIGGIEATDLAIGQIQDAISRLEKSLPASTQRRSGVKAVDWQLSTSGMAWFDYDDTSEVAGRGEVLVTMNDRSGLVPFANRLMEVLRNGDPELGIDRLPDVKARLIPSPIADCEFQVTGTSMAMQDLKQVTTEDTTRIKIFVVGAVLTILLMVVWRVGLSIYLIATVLLSYYATLGLTVAFFRTVYGDQFVGLDWKLPLFLFVILVAVGQDYNVYLVTRVLEEQKRGGRLAGLRRAIIRTGGIITSCGVVMAGTFFAMTASAWAPELFQWVGLSQAQEQPAIMLRGVVELGFALGLGVLVDTFYVRTILVPAYMAAFDQRIR</sequence>
<evidence type="ECO:0000256" key="2">
    <source>
        <dbReference type="ARBA" id="ARBA00010157"/>
    </source>
</evidence>
<evidence type="ECO:0000259" key="8">
    <source>
        <dbReference type="Pfam" id="PF03176"/>
    </source>
</evidence>
<keyword evidence="6 7" id="KW-0472">Membrane</keyword>
<protein>
    <submittedName>
        <fullName evidence="9">Membrane protein YdgH</fullName>
    </submittedName>
</protein>
<dbReference type="PANTHER" id="PTHR33406">
    <property type="entry name" value="MEMBRANE PROTEIN MJ1562-RELATED"/>
    <property type="match status" value="1"/>
</dbReference>
<evidence type="ECO:0000256" key="5">
    <source>
        <dbReference type="ARBA" id="ARBA00022989"/>
    </source>
</evidence>
<name>A0A517M313_9BACT</name>
<feature type="transmembrane region" description="Helical" evidence="7">
    <location>
        <begin position="310"/>
        <end position="327"/>
    </location>
</feature>
<dbReference type="InterPro" id="IPR004869">
    <property type="entry name" value="MMPL_dom"/>
</dbReference>
<accession>A0A517M313</accession>
<keyword evidence="3" id="KW-1003">Cell membrane</keyword>
<dbReference type="InterPro" id="IPR011990">
    <property type="entry name" value="TPR-like_helical_dom_sf"/>
</dbReference>
<feature type="transmembrane region" description="Helical" evidence="7">
    <location>
        <begin position="848"/>
        <end position="871"/>
    </location>
</feature>
<evidence type="ECO:0000256" key="1">
    <source>
        <dbReference type="ARBA" id="ARBA00004651"/>
    </source>
</evidence>
<feature type="transmembrane region" description="Helical" evidence="7">
    <location>
        <begin position="417"/>
        <end position="437"/>
    </location>
</feature>
<feature type="transmembrane region" description="Helical" evidence="7">
    <location>
        <begin position="824"/>
        <end position="841"/>
    </location>
</feature>
<dbReference type="Proteomes" id="UP000319557">
    <property type="component" value="Chromosome"/>
</dbReference>
<dbReference type="AlphaFoldDB" id="A0A517M313"/>
<dbReference type="SUPFAM" id="SSF48452">
    <property type="entry name" value="TPR-like"/>
    <property type="match status" value="1"/>
</dbReference>
<proteinExistence type="inferred from homology"/>
<feature type="transmembrane region" description="Helical" evidence="7">
    <location>
        <begin position="978"/>
        <end position="1002"/>
    </location>
</feature>
<dbReference type="EMBL" id="CP036261">
    <property type="protein sequence ID" value="QDS89266.1"/>
    <property type="molecule type" value="Genomic_DNA"/>
</dbReference>
<evidence type="ECO:0000313" key="10">
    <source>
        <dbReference type="Proteomes" id="UP000319557"/>
    </source>
</evidence>
<dbReference type="Pfam" id="PF03176">
    <property type="entry name" value="MMPL"/>
    <property type="match status" value="2"/>
</dbReference>
<comment type="subcellular location">
    <subcellularLocation>
        <location evidence="1">Cell membrane</location>
        <topology evidence="1">Multi-pass membrane protein</topology>
    </subcellularLocation>
</comment>
<dbReference type="PANTHER" id="PTHR33406:SF6">
    <property type="entry name" value="MEMBRANE PROTEIN YDGH-RELATED"/>
    <property type="match status" value="1"/>
</dbReference>
<feature type="transmembrane region" description="Helical" evidence="7">
    <location>
        <begin position="922"/>
        <end position="950"/>
    </location>
</feature>
<evidence type="ECO:0000256" key="4">
    <source>
        <dbReference type="ARBA" id="ARBA00022692"/>
    </source>
</evidence>
<dbReference type="KEGG" id="ruv:EC9_34630"/>
<gene>
    <name evidence="9" type="primary">ydgH</name>
    <name evidence="9" type="ORF">EC9_34630</name>
</gene>
<organism evidence="9 10">
    <name type="scientific">Rosistilla ulvae</name>
    <dbReference type="NCBI Taxonomy" id="1930277"/>
    <lineage>
        <taxon>Bacteria</taxon>
        <taxon>Pseudomonadati</taxon>
        <taxon>Planctomycetota</taxon>
        <taxon>Planctomycetia</taxon>
        <taxon>Pirellulales</taxon>
        <taxon>Pirellulaceae</taxon>
        <taxon>Rosistilla</taxon>
    </lineage>
</organism>
<feature type="transmembrane region" description="Helical" evidence="7">
    <location>
        <begin position="334"/>
        <end position="356"/>
    </location>
</feature>
<evidence type="ECO:0000256" key="3">
    <source>
        <dbReference type="ARBA" id="ARBA00022475"/>
    </source>
</evidence>
<feature type="domain" description="Membrane transport protein MMPL" evidence="8">
    <location>
        <begin position="262"/>
        <end position="504"/>
    </location>
</feature>
<comment type="similarity">
    <text evidence="2">Belongs to the resistance-nodulation-cell division (RND) (TC 2.A.6) family. MmpL subfamily.</text>
</comment>
<evidence type="ECO:0000256" key="7">
    <source>
        <dbReference type="SAM" id="Phobius"/>
    </source>
</evidence>
<dbReference type="RefSeq" id="WP_218934196.1">
    <property type="nucleotide sequence ID" value="NZ_CP036261.1"/>
</dbReference>
<keyword evidence="4 7" id="KW-0812">Transmembrane</keyword>
<feature type="transmembrane region" description="Helical" evidence="7">
    <location>
        <begin position="883"/>
        <end position="901"/>
    </location>
</feature>
<dbReference type="InterPro" id="IPR050545">
    <property type="entry name" value="Mycobact_MmpL"/>
</dbReference>
<feature type="transmembrane region" description="Helical" evidence="7">
    <location>
        <begin position="449"/>
        <end position="472"/>
    </location>
</feature>
<feature type="domain" description="Membrane transport protein MMPL" evidence="8">
    <location>
        <begin position="795"/>
        <end position="948"/>
    </location>
</feature>
<keyword evidence="10" id="KW-1185">Reference proteome</keyword>
<evidence type="ECO:0000313" key="9">
    <source>
        <dbReference type="EMBL" id="QDS89266.1"/>
    </source>
</evidence>